<protein>
    <recommendedName>
        <fullName evidence="12">Alpha-1,3-glucosyltransferase</fullName>
        <ecNumber evidence="12">2.4.1.-</ecNumber>
    </recommendedName>
</protein>
<dbReference type="PANTHER" id="PTHR12413:SF1">
    <property type="entry name" value="DOLICHYL PYROPHOSPHATE MAN9GLCNAC2 ALPHA-1,3-GLUCOSYLTRANSFERASE"/>
    <property type="match status" value="1"/>
</dbReference>
<comment type="pathway">
    <text evidence="2 12">Protein modification; protein glycosylation.</text>
</comment>
<feature type="non-terminal residue" evidence="13">
    <location>
        <position position="1"/>
    </location>
</feature>
<dbReference type="InterPro" id="IPR004856">
    <property type="entry name" value="Glyco_trans_ALG6/ALG8"/>
</dbReference>
<evidence type="ECO:0000256" key="12">
    <source>
        <dbReference type="RuleBase" id="RU363110"/>
    </source>
</evidence>
<keyword evidence="14" id="KW-1185">Reference proteome</keyword>
<keyword evidence="7 12" id="KW-0256">Endoplasmic reticulum</keyword>
<dbReference type="PANTHER" id="PTHR12413">
    <property type="entry name" value="DOLICHYL GLYCOSYLTRANSFERASE"/>
    <property type="match status" value="1"/>
</dbReference>
<evidence type="ECO:0000256" key="5">
    <source>
        <dbReference type="ARBA" id="ARBA00022679"/>
    </source>
</evidence>
<feature type="transmembrane region" description="Helical" evidence="12">
    <location>
        <begin position="170"/>
        <end position="195"/>
    </location>
</feature>
<keyword evidence="6 12" id="KW-0812">Transmembrane</keyword>
<feature type="transmembrane region" description="Helical" evidence="12">
    <location>
        <begin position="54"/>
        <end position="80"/>
    </location>
</feature>
<evidence type="ECO:0000256" key="6">
    <source>
        <dbReference type="ARBA" id="ARBA00022692"/>
    </source>
</evidence>
<dbReference type="Proteomes" id="UP000299084">
    <property type="component" value="Unassembled WGS sequence"/>
</dbReference>
<comment type="catalytic activity">
    <reaction evidence="11">
        <text>an alpha-D-Man-(1-&gt;2)-alpha-D-Man-(1-&gt;2)-alpha-D-Man-(1-&gt;3)-[alpha-D-Man-(1-&gt;2)-alpha-D-Man-(1-&gt;3)-[alpha-D-Man-(1-&gt;2)-alpha-D-Man-(1-&gt;6)]-alpha-D-Man-(1-&gt;6)]-beta-D-Man-(1-&gt;4)-beta-D-GlcNAc-(1-&gt;4)-alpha-D-GlcNAc-diphospho-di-trans,poly-cis-dolichol + a di-trans,poly-cis-dolichyl beta-D-glucosyl phosphate = an alpha-D-Glc-(1-&gt;3)-alpha-D-Man-(1-&gt;2)-alpha-D-Man-(1-&gt;2)-alpha-D-Man-(1-&gt;3)-[alpha-D-Man-(1-&gt;2)-alpha-D-Man-(1-&gt;3)-[alpha-D-Man-(1-&gt;2)-alpha-D-Man-(1-&gt;6)]-alpha-D-Man-(1-&gt;6)]-beta-D-Man-(1-&gt;4)-beta-D-GlcNAc-(1-&gt;4)-alpha-D-GlcNAc-diphospho-di-trans,poly-cis-dolichol + a di-trans,poly-cis-dolichyl phosphate + H(+)</text>
        <dbReference type="Rhea" id="RHEA:30635"/>
        <dbReference type="Rhea" id="RHEA-COMP:19498"/>
        <dbReference type="Rhea" id="RHEA-COMP:19502"/>
        <dbReference type="Rhea" id="RHEA-COMP:19520"/>
        <dbReference type="Rhea" id="RHEA-COMP:19521"/>
        <dbReference type="ChEBI" id="CHEBI:15378"/>
        <dbReference type="ChEBI" id="CHEBI:57525"/>
        <dbReference type="ChEBI" id="CHEBI:57683"/>
        <dbReference type="ChEBI" id="CHEBI:132520"/>
        <dbReference type="ChEBI" id="CHEBI:132521"/>
        <dbReference type="EC" id="2.4.1.267"/>
    </reaction>
    <physiologicalReaction direction="left-to-right" evidence="11">
        <dbReference type="Rhea" id="RHEA:30636"/>
    </physiologicalReaction>
</comment>
<evidence type="ECO:0000256" key="9">
    <source>
        <dbReference type="ARBA" id="ARBA00023136"/>
    </source>
</evidence>
<name>A0A5N4DAZ4_CAMDR</name>
<gene>
    <name evidence="13" type="ORF">Cadr_000014029</name>
</gene>
<sequence>AGKPPMFGDYEAQRHWQEITFNLPIKQWYFNSSDNNLQYWGLDYPPLTAYHSLLCAYVFVLLIKLACTVVAAFLLCWLPFFTEREQTLQVLRRLFPVDRGLFEACFKASPSLLSVSCALSFFLFSFQVHEKSILLVSLFLWKFLFSVITMVLLTLMTVTLDPPQRLPDLFSVLVCFVSCLNFLFFWVYFNIIIMWDSKNGRNPKKIN</sequence>
<evidence type="ECO:0000313" key="14">
    <source>
        <dbReference type="Proteomes" id="UP000299084"/>
    </source>
</evidence>
<dbReference type="GO" id="GO:0005789">
    <property type="term" value="C:endoplasmic reticulum membrane"/>
    <property type="evidence" value="ECO:0007669"/>
    <property type="project" value="UniProtKB-SubCell"/>
</dbReference>
<dbReference type="EMBL" id="JWIN03000013">
    <property type="protein sequence ID" value="KAB1268334.1"/>
    <property type="molecule type" value="Genomic_DNA"/>
</dbReference>
<evidence type="ECO:0000256" key="11">
    <source>
        <dbReference type="ARBA" id="ARBA00048950"/>
    </source>
</evidence>
<keyword evidence="5 12" id="KW-0808">Transferase</keyword>
<keyword evidence="8 12" id="KW-1133">Transmembrane helix</keyword>
<comment type="function">
    <text evidence="10">Dolichyl pyrophosphate Man9GlcNAc2 alpha-1,3-glucosyltransferase that operates in the biosynthetic pathway of dolichol-linked oligosaccharides, the glycan precursors employed in protein asparagine (N)-glycosylation. The assembly of dolichol-linked oligosaccharides begins on the cytosolic side of the endoplasmic reticulum membrane and finishes in its lumen. The sequential addition of sugars to dolichol pyrophosphate produces dolichol-linked oligosaccharides containing fourteen sugars, including two GlcNAcs, nine mannoses and three glucoses. Once assembled, the oligosaccharide is transferred from the lipid to nascent proteins by oligosaccharyltransferases. In the lumen of the endoplasmic reticulum, adds the first glucose residue from dolichyl phosphate glucose (Dol-P-Glc) onto the lipid-linked oligosaccharide intermediate Man(9)GlcNAc(2)-PP-Dol to produce Glc(1)Man(9)GlcNAc(2)-PP-Dol. Glc(1)Man(9)GlcNAc(2)-PP-Dol is a substrate for ALG8, the following enzyme in the biosynthetic pathway.</text>
</comment>
<comment type="caution">
    <text evidence="13">The sequence shown here is derived from an EMBL/GenBank/DDBJ whole genome shotgun (WGS) entry which is preliminary data.</text>
</comment>
<evidence type="ECO:0000256" key="4">
    <source>
        <dbReference type="ARBA" id="ARBA00022676"/>
    </source>
</evidence>
<evidence type="ECO:0000256" key="2">
    <source>
        <dbReference type="ARBA" id="ARBA00004922"/>
    </source>
</evidence>
<dbReference type="UniPathway" id="UPA00378"/>
<keyword evidence="9 12" id="KW-0472">Membrane</keyword>
<comment type="caution">
    <text evidence="12">Lacks conserved residue(s) required for the propagation of feature annotation.</text>
</comment>
<evidence type="ECO:0000256" key="3">
    <source>
        <dbReference type="ARBA" id="ARBA00008715"/>
    </source>
</evidence>
<reference evidence="13 14" key="1">
    <citation type="journal article" date="2019" name="Mol. Ecol. Resour.">
        <title>Improving Illumina assemblies with Hi-C and long reads: an example with the North African dromedary.</title>
        <authorList>
            <person name="Elbers J.P."/>
            <person name="Rogers M.F."/>
            <person name="Perelman P.L."/>
            <person name="Proskuryakova A.A."/>
            <person name="Serdyukova N.A."/>
            <person name="Johnson W.E."/>
            <person name="Horin P."/>
            <person name="Corander J."/>
            <person name="Murphy D."/>
            <person name="Burger P.A."/>
        </authorList>
    </citation>
    <scope>NUCLEOTIDE SEQUENCE [LARGE SCALE GENOMIC DNA]</scope>
    <source>
        <strain evidence="13">Drom800</strain>
        <tissue evidence="13">Blood</tissue>
    </source>
</reference>
<evidence type="ECO:0000256" key="1">
    <source>
        <dbReference type="ARBA" id="ARBA00004477"/>
    </source>
</evidence>
<keyword evidence="4 12" id="KW-0328">Glycosyltransferase</keyword>
<comment type="similarity">
    <text evidence="3 12">Belongs to the ALG6/ALG8 glucosyltransferase family.</text>
</comment>
<dbReference type="AlphaFoldDB" id="A0A5N4DAZ4"/>
<feature type="transmembrane region" description="Helical" evidence="12">
    <location>
        <begin position="133"/>
        <end position="158"/>
    </location>
</feature>
<dbReference type="GO" id="GO:0042281">
    <property type="term" value="F:dolichyl pyrophosphate Man9GlcNAc2 alpha-1,3-glucosyltransferase activity"/>
    <property type="evidence" value="ECO:0007669"/>
    <property type="project" value="UniProtKB-EC"/>
</dbReference>
<organism evidence="13 14">
    <name type="scientific">Camelus dromedarius</name>
    <name type="common">Dromedary</name>
    <name type="synonym">Arabian camel</name>
    <dbReference type="NCBI Taxonomy" id="9838"/>
    <lineage>
        <taxon>Eukaryota</taxon>
        <taxon>Metazoa</taxon>
        <taxon>Chordata</taxon>
        <taxon>Craniata</taxon>
        <taxon>Vertebrata</taxon>
        <taxon>Euteleostomi</taxon>
        <taxon>Mammalia</taxon>
        <taxon>Eutheria</taxon>
        <taxon>Laurasiatheria</taxon>
        <taxon>Artiodactyla</taxon>
        <taxon>Tylopoda</taxon>
        <taxon>Camelidae</taxon>
        <taxon>Camelus</taxon>
    </lineage>
</organism>
<evidence type="ECO:0000256" key="8">
    <source>
        <dbReference type="ARBA" id="ARBA00022989"/>
    </source>
</evidence>
<dbReference type="EC" id="2.4.1.-" evidence="12"/>
<accession>A0A5N4DAZ4</accession>
<evidence type="ECO:0000256" key="10">
    <source>
        <dbReference type="ARBA" id="ARBA00044720"/>
    </source>
</evidence>
<proteinExistence type="inferred from homology"/>
<comment type="subcellular location">
    <subcellularLocation>
        <location evidence="1 12">Endoplasmic reticulum membrane</location>
        <topology evidence="1 12">Multi-pass membrane protein</topology>
    </subcellularLocation>
</comment>
<dbReference type="Pfam" id="PF03155">
    <property type="entry name" value="Alg6_Alg8"/>
    <property type="match status" value="3"/>
</dbReference>
<evidence type="ECO:0000256" key="7">
    <source>
        <dbReference type="ARBA" id="ARBA00022824"/>
    </source>
</evidence>
<evidence type="ECO:0000313" key="13">
    <source>
        <dbReference type="EMBL" id="KAB1268334.1"/>
    </source>
</evidence>